<keyword evidence="7" id="KW-1185">Reference proteome</keyword>
<organism evidence="6 7">
    <name type="scientific">Robiginitalea biformata (strain ATCC BAA-864 / DSM 15991 / KCTC 12146 / HTCC2501)</name>
    <dbReference type="NCBI Taxonomy" id="313596"/>
    <lineage>
        <taxon>Bacteria</taxon>
        <taxon>Pseudomonadati</taxon>
        <taxon>Bacteroidota</taxon>
        <taxon>Flavobacteriia</taxon>
        <taxon>Flavobacteriales</taxon>
        <taxon>Flavobacteriaceae</taxon>
        <taxon>Robiginitalea</taxon>
    </lineage>
</organism>
<dbReference type="Proteomes" id="UP000009049">
    <property type="component" value="Chromosome"/>
</dbReference>
<evidence type="ECO:0000256" key="4">
    <source>
        <dbReference type="ARBA" id="ARBA00023136"/>
    </source>
</evidence>
<evidence type="ECO:0000313" key="7">
    <source>
        <dbReference type="Proteomes" id="UP000009049"/>
    </source>
</evidence>
<feature type="transmembrane region" description="Helical" evidence="5">
    <location>
        <begin position="77"/>
        <end position="95"/>
    </location>
</feature>
<evidence type="ECO:0000256" key="5">
    <source>
        <dbReference type="SAM" id="Phobius"/>
    </source>
</evidence>
<sequence length="128" mass="13798">MEYLLIGIKIVLFVSIVNVWFFRFNKSTSWRGEGANSMKEEFANYGLTGGLVYVVGAIKVLAATGLLLSIWYPALTLPSATVMAVMMAGAVAMHLKVQDPIRRSFPALLFLVLSGFLIASALGLIAVG</sequence>
<accession>A4CHP1</accession>
<dbReference type="GO" id="GO:0016020">
    <property type="term" value="C:membrane"/>
    <property type="evidence" value="ECO:0007669"/>
    <property type="project" value="UniProtKB-SubCell"/>
</dbReference>
<evidence type="ECO:0000313" key="6">
    <source>
        <dbReference type="EMBL" id="EAR16449.1"/>
    </source>
</evidence>
<evidence type="ECO:0000256" key="3">
    <source>
        <dbReference type="ARBA" id="ARBA00022989"/>
    </source>
</evidence>
<dbReference type="KEGG" id="rbi:RB2501_06105"/>
<dbReference type="OrthoDB" id="1493324at2"/>
<name>A4CHP1_ROBBH</name>
<feature type="transmembrane region" description="Helical" evidence="5">
    <location>
        <begin position="6"/>
        <end position="24"/>
    </location>
</feature>
<evidence type="ECO:0000256" key="1">
    <source>
        <dbReference type="ARBA" id="ARBA00004141"/>
    </source>
</evidence>
<keyword evidence="4 5" id="KW-0472">Membrane</keyword>
<evidence type="ECO:0000256" key="2">
    <source>
        <dbReference type="ARBA" id="ARBA00022692"/>
    </source>
</evidence>
<dbReference type="Pfam" id="PF13564">
    <property type="entry name" value="DoxX_2"/>
    <property type="match status" value="1"/>
</dbReference>
<dbReference type="RefSeq" id="WP_015753206.1">
    <property type="nucleotide sequence ID" value="NC_013222.1"/>
</dbReference>
<dbReference type="EMBL" id="CP001712">
    <property type="protein sequence ID" value="EAR16449.1"/>
    <property type="molecule type" value="Genomic_DNA"/>
</dbReference>
<comment type="subcellular location">
    <subcellularLocation>
        <location evidence="1">Membrane</location>
        <topology evidence="1">Multi-pass membrane protein</topology>
    </subcellularLocation>
</comment>
<protein>
    <recommendedName>
        <fullName evidence="8">DoxX family protein</fullName>
    </recommendedName>
</protein>
<keyword evidence="2 5" id="KW-0812">Transmembrane</keyword>
<dbReference type="AlphaFoldDB" id="A4CHP1"/>
<reference evidence="6 7" key="1">
    <citation type="journal article" date="2009" name="J. Bacteriol.">
        <title>Complete genome sequence of Robiginitalea biformata HTCC2501.</title>
        <authorList>
            <person name="Oh H.M."/>
            <person name="Giovannoni S.J."/>
            <person name="Lee K."/>
            <person name="Ferriera S."/>
            <person name="Johnson J."/>
            <person name="Cho J.C."/>
        </authorList>
    </citation>
    <scope>NUCLEOTIDE SEQUENCE [LARGE SCALE GENOMIC DNA]</scope>
    <source>
        <strain evidence="7">ATCC BAA-864 / HTCC2501 / KCTC 12146</strain>
    </source>
</reference>
<evidence type="ECO:0008006" key="8">
    <source>
        <dbReference type="Google" id="ProtNLM"/>
    </source>
</evidence>
<proteinExistence type="predicted"/>
<dbReference type="HOGENOM" id="CLU_161205_0_0_10"/>
<dbReference type="InterPro" id="IPR032808">
    <property type="entry name" value="DoxX"/>
</dbReference>
<keyword evidence="3 5" id="KW-1133">Transmembrane helix</keyword>
<feature type="transmembrane region" description="Helical" evidence="5">
    <location>
        <begin position="45"/>
        <end position="71"/>
    </location>
</feature>
<dbReference type="eggNOG" id="ENOG5032T0R">
    <property type="taxonomic scope" value="Bacteria"/>
</dbReference>
<feature type="transmembrane region" description="Helical" evidence="5">
    <location>
        <begin position="107"/>
        <end position="127"/>
    </location>
</feature>
<gene>
    <name evidence="6" type="ordered locus">RB2501_06105</name>
</gene>